<comment type="caution">
    <text evidence="1">The sequence shown here is derived from an EMBL/GenBank/DDBJ whole genome shotgun (WGS) entry which is preliminary data.</text>
</comment>
<dbReference type="RefSeq" id="WP_150086689.1">
    <property type="nucleotide sequence ID" value="NZ_VWSF01000001.1"/>
</dbReference>
<protein>
    <submittedName>
        <fullName evidence="1">Uncharacterized protein</fullName>
    </submittedName>
</protein>
<sequence length="125" mass="14776">MKKALWIFSLLMLVGLFSLTTGLYNGQAFVNKFAFSNIKRSEQQHFGSLKAPELHAHPVETVNYVTAFNNLPFRPLKNPFKAFLAFVKATEHIQFRIFSQYYFYSQNVLIRLKQTDLIFPFHYFW</sequence>
<organism evidence="1 2">
    <name type="scientific">Adhaeribacter rhizoryzae</name>
    <dbReference type="NCBI Taxonomy" id="2607907"/>
    <lineage>
        <taxon>Bacteria</taxon>
        <taxon>Pseudomonadati</taxon>
        <taxon>Bacteroidota</taxon>
        <taxon>Cytophagia</taxon>
        <taxon>Cytophagales</taxon>
        <taxon>Hymenobacteraceae</taxon>
        <taxon>Adhaeribacter</taxon>
    </lineage>
</organism>
<proteinExistence type="predicted"/>
<evidence type="ECO:0000313" key="1">
    <source>
        <dbReference type="EMBL" id="KAA5549562.1"/>
    </source>
</evidence>
<dbReference type="EMBL" id="VWSF01000001">
    <property type="protein sequence ID" value="KAA5549562.1"/>
    <property type="molecule type" value="Genomic_DNA"/>
</dbReference>
<dbReference type="AlphaFoldDB" id="A0A5M6DTM6"/>
<accession>A0A5M6DTM6</accession>
<evidence type="ECO:0000313" key="2">
    <source>
        <dbReference type="Proteomes" id="UP000323426"/>
    </source>
</evidence>
<gene>
    <name evidence="1" type="ORF">F0145_02970</name>
</gene>
<keyword evidence="2" id="KW-1185">Reference proteome</keyword>
<reference evidence="1 2" key="1">
    <citation type="submission" date="2019-09" db="EMBL/GenBank/DDBJ databases">
        <title>Genome sequence and assembly of Adhaeribacter sp.</title>
        <authorList>
            <person name="Chhetri G."/>
        </authorList>
    </citation>
    <scope>NUCLEOTIDE SEQUENCE [LARGE SCALE GENOMIC DNA]</scope>
    <source>
        <strain evidence="1 2">DK36</strain>
    </source>
</reference>
<name>A0A5M6DTM6_9BACT</name>
<dbReference type="Proteomes" id="UP000323426">
    <property type="component" value="Unassembled WGS sequence"/>
</dbReference>